<dbReference type="Proteomes" id="UP000255326">
    <property type="component" value="Unassembled WGS sequence"/>
</dbReference>
<dbReference type="SUPFAM" id="SSF111126">
    <property type="entry name" value="Ligand-binding domain in the NO signalling and Golgi transport"/>
    <property type="match status" value="1"/>
</dbReference>
<feature type="compositionally biased region" description="Low complexity" evidence="1">
    <location>
        <begin position="1"/>
        <end position="13"/>
    </location>
</feature>
<dbReference type="InterPro" id="IPR024096">
    <property type="entry name" value="NO_sig/Golgi_transp_ligand-bd"/>
</dbReference>
<feature type="compositionally biased region" description="Basic and acidic residues" evidence="1">
    <location>
        <begin position="14"/>
        <end position="30"/>
    </location>
</feature>
<dbReference type="EMBL" id="QQAY01000003">
    <property type="protein sequence ID" value="RDI44200.1"/>
    <property type="molecule type" value="Genomic_DNA"/>
</dbReference>
<proteinExistence type="predicted"/>
<evidence type="ECO:0000313" key="2">
    <source>
        <dbReference type="EMBL" id="RDI44200.1"/>
    </source>
</evidence>
<name>A0A370GLH5_9BACI</name>
<dbReference type="Gene3D" id="3.30.1380.20">
    <property type="entry name" value="Trafficking protein particle complex subunit 3"/>
    <property type="match status" value="1"/>
</dbReference>
<feature type="region of interest" description="Disordered" evidence="1">
    <location>
        <begin position="1"/>
        <end position="32"/>
    </location>
</feature>
<evidence type="ECO:0000256" key="1">
    <source>
        <dbReference type="SAM" id="MobiDB-lite"/>
    </source>
</evidence>
<evidence type="ECO:0000313" key="3">
    <source>
        <dbReference type="Proteomes" id="UP000255326"/>
    </source>
</evidence>
<comment type="caution">
    <text evidence="2">The sequence shown here is derived from an EMBL/GenBank/DDBJ whole genome shotgun (WGS) entry which is preliminary data.</text>
</comment>
<keyword evidence="3" id="KW-1185">Reference proteome</keyword>
<gene>
    <name evidence="2" type="ORF">DFR59_103268</name>
</gene>
<dbReference type="InterPro" id="IPR019642">
    <property type="entry name" value="DUF2507"/>
</dbReference>
<accession>A0A370GLH5</accession>
<reference evidence="2 3" key="1">
    <citation type="submission" date="2018-07" db="EMBL/GenBank/DDBJ databases">
        <title>Genomic Encyclopedia of Type Strains, Phase IV (KMG-IV): sequencing the most valuable type-strain genomes for metagenomic binning, comparative biology and taxonomic classification.</title>
        <authorList>
            <person name="Goeker M."/>
        </authorList>
    </citation>
    <scope>NUCLEOTIDE SEQUENCE [LARGE SCALE GENOMIC DNA]</scope>
    <source>
        <strain evidence="2 3">DSM 25281</strain>
    </source>
</reference>
<dbReference type="AlphaFoldDB" id="A0A370GLH5"/>
<organism evidence="2 3">
    <name type="scientific">Falsibacillus pallidus</name>
    <dbReference type="NCBI Taxonomy" id="493781"/>
    <lineage>
        <taxon>Bacteria</taxon>
        <taxon>Bacillati</taxon>
        <taxon>Bacillota</taxon>
        <taxon>Bacilli</taxon>
        <taxon>Bacillales</taxon>
        <taxon>Bacillaceae</taxon>
        <taxon>Falsibacillus</taxon>
    </lineage>
</organism>
<protein>
    <submittedName>
        <fullName evidence="2">Uncharacterized protein DUF2507</fullName>
    </submittedName>
</protein>
<sequence length="167" mass="19443">MKTSSEELLSMESENSHENEHDHNEAEPPRQDTVPLFGYELLREVLIPDLLGKETPDILYWAGKHLARKFPLLSDEEIQSFFLEAGWGHLKAVKQGKNSTEYELTSPSIQKRLEMKEQSCFRMEAGFLAQQIQTQQKTITEAYEEVQKRQKKVHILVQWDQKDKVAD</sequence>
<dbReference type="Pfam" id="PF10702">
    <property type="entry name" value="DUF2507"/>
    <property type="match status" value="1"/>
</dbReference>